<evidence type="ECO:0000259" key="3">
    <source>
        <dbReference type="PROSITE" id="PS50097"/>
    </source>
</evidence>
<dbReference type="Pfam" id="PF00651">
    <property type="entry name" value="BTB"/>
    <property type="match status" value="1"/>
</dbReference>
<feature type="compositionally biased region" description="Low complexity" evidence="2">
    <location>
        <begin position="35"/>
        <end position="48"/>
    </location>
</feature>
<dbReference type="EMBL" id="GAKP01020904">
    <property type="protein sequence ID" value="JAC38048.1"/>
    <property type="molecule type" value="Transcribed_RNA"/>
</dbReference>
<dbReference type="Gene3D" id="3.30.710.10">
    <property type="entry name" value="Potassium Channel Kv1.1, Chain A"/>
    <property type="match status" value="1"/>
</dbReference>
<feature type="region of interest" description="Disordered" evidence="2">
    <location>
        <begin position="30"/>
        <end position="52"/>
    </location>
</feature>
<dbReference type="InterPro" id="IPR043380">
    <property type="entry name" value="Gcl-like"/>
</dbReference>
<dbReference type="EMBL" id="GAKP01020902">
    <property type="protein sequence ID" value="JAC38050.1"/>
    <property type="molecule type" value="Transcribed_RNA"/>
</dbReference>
<proteinExistence type="predicted"/>
<gene>
    <name evidence="4" type="primary">GCL</name>
</gene>
<dbReference type="CDD" id="cd18495">
    <property type="entry name" value="BACK_GCL"/>
    <property type="match status" value="1"/>
</dbReference>
<keyword evidence="1" id="KW-0217">Developmental protein</keyword>
<dbReference type="InterPro" id="IPR011333">
    <property type="entry name" value="SKP1/BTB/POZ_sf"/>
</dbReference>
<feature type="domain" description="BTB" evidence="3">
    <location>
        <begin position="73"/>
        <end position="143"/>
    </location>
</feature>
<name>A0A034V8G6_BACDO</name>
<evidence type="ECO:0000313" key="4">
    <source>
        <dbReference type="EMBL" id="JAC38050.1"/>
    </source>
</evidence>
<evidence type="ECO:0000256" key="2">
    <source>
        <dbReference type="SAM" id="MobiDB-lite"/>
    </source>
</evidence>
<evidence type="ECO:0000256" key="1">
    <source>
        <dbReference type="ARBA" id="ARBA00022473"/>
    </source>
</evidence>
<dbReference type="PANTHER" id="PTHR23231:SF17">
    <property type="entry name" value="BTB DOMAIN-CONTAINING PROTEIN"/>
    <property type="match status" value="1"/>
</dbReference>
<dbReference type="PANTHER" id="PTHR23231">
    <property type="entry name" value="GERM CELL-LESS PROTEIN"/>
    <property type="match status" value="1"/>
</dbReference>
<sequence length="612" mass="68314">MGQLVAKLAVPLQHCSDNVVNILAGRRKRKRSLDSSNASNESQSSETQSPKKKRLLTTTQYIYQALFKEQKNSDIAVMALGKVWNLHKVYLCQSPYFYSMFNGSWKESCQDFVHIKILDERITLEALDAVFGSMYSDEIEIDPKAVISVLATATLFHLEGIIDKCAEVMIETINAETAISYYEAACLYGSVNVKKAAMVFLETNLLCIYHKDEQLLRQISVELMTKLVASPDLYVMQTEFSLYTLLRTWMYLRLHPLYDAENTADIAPAAGAGDGSRSAVGSNNNNGNNESQCLSDLVKDYFAHRSERRSFLATPEGQQFVPPFQALRTQYLTNHHTDLKIVLNDNIIPKDWLHSHVLSHWHSILKVDHLPEEGPQNLDADVFYKNCMRCGRILLEPGYQKWRWTGFNFGLDLVLVADSRLLSIRRHHRNEHERLLSLQTKRQFMIRTSVTSINSQRQPTFTQKTEISSLSLEKNQEVTIMLMDTLLVHPLLISVNLLVVPPASQHFKQHVYGNEDTITAATVPISEIGANCNPADDAQRSGTPTNSNVTGERLLLAADDTAVCVVPPSPPNVPSILLTPPTHRAASTTSTVSTASSVGSAVSVSSSASDFV</sequence>
<dbReference type="InterPro" id="IPR000210">
    <property type="entry name" value="BTB/POZ_dom"/>
</dbReference>
<dbReference type="AlphaFoldDB" id="A0A034V8G6"/>
<accession>A0A034V8G6</accession>
<organism evidence="4">
    <name type="scientific">Bactrocera dorsalis</name>
    <name type="common">Oriental fruit fly</name>
    <name type="synonym">Dacus dorsalis</name>
    <dbReference type="NCBI Taxonomy" id="27457"/>
    <lineage>
        <taxon>Eukaryota</taxon>
        <taxon>Metazoa</taxon>
        <taxon>Ecdysozoa</taxon>
        <taxon>Arthropoda</taxon>
        <taxon>Hexapoda</taxon>
        <taxon>Insecta</taxon>
        <taxon>Pterygota</taxon>
        <taxon>Neoptera</taxon>
        <taxon>Endopterygota</taxon>
        <taxon>Diptera</taxon>
        <taxon>Brachycera</taxon>
        <taxon>Muscomorpha</taxon>
        <taxon>Tephritoidea</taxon>
        <taxon>Tephritidae</taxon>
        <taxon>Bactrocera</taxon>
        <taxon>Bactrocera</taxon>
    </lineage>
</organism>
<dbReference type="PROSITE" id="PS50097">
    <property type="entry name" value="BTB"/>
    <property type="match status" value="1"/>
</dbReference>
<dbReference type="GO" id="GO:0007281">
    <property type="term" value="P:germ cell development"/>
    <property type="evidence" value="ECO:0007669"/>
    <property type="project" value="InterPro"/>
</dbReference>
<dbReference type="OrthoDB" id="6359943at2759"/>
<dbReference type="SUPFAM" id="SSF54695">
    <property type="entry name" value="POZ domain"/>
    <property type="match status" value="1"/>
</dbReference>
<reference evidence="4" key="1">
    <citation type="journal article" date="2014" name="BMC Genomics">
        <title>Characterizing the developmental transcriptome of the oriental fruit fly, Bactrocera dorsalis (Diptera: Tephritidae) through comparative genomic analysis with Drosophila melanogaster utilizing modENCODE datasets.</title>
        <authorList>
            <person name="Geib S.M."/>
            <person name="Calla B."/>
            <person name="Hall B."/>
            <person name="Hou S."/>
            <person name="Manoukis N.C."/>
        </authorList>
    </citation>
    <scope>NUCLEOTIDE SEQUENCE</scope>
    <source>
        <strain evidence="4">Punador</strain>
    </source>
</reference>
<dbReference type="SMART" id="SM00225">
    <property type="entry name" value="BTB"/>
    <property type="match status" value="1"/>
</dbReference>
<protein>
    <submittedName>
        <fullName evidence="4">Protein germ cell-less</fullName>
    </submittedName>
</protein>
<dbReference type="CDD" id="cd18305">
    <property type="entry name" value="BTB_POZ_GCL"/>
    <property type="match status" value="1"/>
</dbReference>